<dbReference type="RefSeq" id="WP_188555959.1">
    <property type="nucleotide sequence ID" value="NZ_BMGS01000001.1"/>
</dbReference>
<dbReference type="EMBL" id="BMGS01000001">
    <property type="protein sequence ID" value="GGG28897.1"/>
    <property type="molecule type" value="Genomic_DNA"/>
</dbReference>
<dbReference type="NCBIfam" id="NF037959">
    <property type="entry name" value="MFS_SpdSyn"/>
    <property type="match status" value="1"/>
</dbReference>
<dbReference type="CDD" id="cd02440">
    <property type="entry name" value="AdoMet_MTases"/>
    <property type="match status" value="1"/>
</dbReference>
<sequence length="219" mass="24319">MNKLLTTLRHWLSYALPLSRRVESRYSGPLTVELHRGRKVLNAQYANYSYGPLQQILRYGLFVMAPDATVAALVLGMGGGSVVDTLRRERGHTGPITAVELDPAIVELAATEFGIRPDAQLQIVCADAFEWVATAPTDAYGLIVIDLFIDLTLPRQLSEVYFWQQVRRVLQPGGAVLLNTLAQAPLLITGQLAPDYLAQQSFEVKDLEVEYNRLLILRG</sequence>
<dbReference type="Proteomes" id="UP000601361">
    <property type="component" value="Unassembled WGS sequence"/>
</dbReference>
<dbReference type="InterPro" id="IPR029063">
    <property type="entry name" value="SAM-dependent_MTases_sf"/>
</dbReference>
<evidence type="ECO:0000256" key="1">
    <source>
        <dbReference type="ARBA" id="ARBA00023115"/>
    </source>
</evidence>
<protein>
    <recommendedName>
        <fullName evidence="2">Methyltransferase type 11 domain-containing protein</fullName>
    </recommendedName>
</protein>
<dbReference type="PANTHER" id="PTHR43317:SF1">
    <property type="entry name" value="THERMOSPERMINE SYNTHASE ACAULIS5"/>
    <property type="match status" value="1"/>
</dbReference>
<organism evidence="3 4">
    <name type="scientific">Hymenobacter glacieicola</name>
    <dbReference type="NCBI Taxonomy" id="1562124"/>
    <lineage>
        <taxon>Bacteria</taxon>
        <taxon>Pseudomonadati</taxon>
        <taxon>Bacteroidota</taxon>
        <taxon>Cytophagia</taxon>
        <taxon>Cytophagales</taxon>
        <taxon>Hymenobacteraceae</taxon>
        <taxon>Hymenobacter</taxon>
    </lineage>
</organism>
<name>A0ABQ1WH54_9BACT</name>
<keyword evidence="1" id="KW-0620">Polyamine biosynthesis</keyword>
<dbReference type="Gene3D" id="3.40.50.150">
    <property type="entry name" value="Vaccinia Virus protein VP39"/>
    <property type="match status" value="1"/>
</dbReference>
<gene>
    <name evidence="3" type="ORF">GCM10011378_02020</name>
</gene>
<keyword evidence="4" id="KW-1185">Reference proteome</keyword>
<evidence type="ECO:0000313" key="3">
    <source>
        <dbReference type="EMBL" id="GGG28897.1"/>
    </source>
</evidence>
<evidence type="ECO:0000259" key="2">
    <source>
        <dbReference type="Pfam" id="PF08241"/>
    </source>
</evidence>
<dbReference type="Pfam" id="PF08241">
    <property type="entry name" value="Methyltransf_11"/>
    <property type="match status" value="1"/>
</dbReference>
<accession>A0ABQ1WH54</accession>
<dbReference type="PANTHER" id="PTHR43317">
    <property type="entry name" value="THERMOSPERMINE SYNTHASE ACAULIS5"/>
    <property type="match status" value="1"/>
</dbReference>
<comment type="caution">
    <text evidence="3">The sequence shown here is derived from an EMBL/GenBank/DDBJ whole genome shotgun (WGS) entry which is preliminary data.</text>
</comment>
<feature type="domain" description="Methyltransferase type 11" evidence="2">
    <location>
        <begin position="74"/>
        <end position="177"/>
    </location>
</feature>
<proteinExistence type="predicted"/>
<reference evidence="4" key="1">
    <citation type="journal article" date="2019" name="Int. J. Syst. Evol. Microbiol.">
        <title>The Global Catalogue of Microorganisms (GCM) 10K type strain sequencing project: providing services to taxonomists for standard genome sequencing and annotation.</title>
        <authorList>
            <consortium name="The Broad Institute Genomics Platform"/>
            <consortium name="The Broad Institute Genome Sequencing Center for Infectious Disease"/>
            <person name="Wu L."/>
            <person name="Ma J."/>
        </authorList>
    </citation>
    <scope>NUCLEOTIDE SEQUENCE [LARGE SCALE GENOMIC DNA]</scope>
    <source>
        <strain evidence="4">CGMCC 1.12990</strain>
    </source>
</reference>
<dbReference type="SUPFAM" id="SSF53335">
    <property type="entry name" value="S-adenosyl-L-methionine-dependent methyltransferases"/>
    <property type="match status" value="1"/>
</dbReference>
<evidence type="ECO:0000313" key="4">
    <source>
        <dbReference type="Proteomes" id="UP000601361"/>
    </source>
</evidence>
<dbReference type="InterPro" id="IPR013216">
    <property type="entry name" value="Methyltransf_11"/>
</dbReference>